<reference evidence="1" key="1">
    <citation type="submission" date="2019-11" db="EMBL/GenBank/DDBJ databases">
        <authorList>
            <person name="Feng L."/>
        </authorList>
    </citation>
    <scope>NUCLEOTIDE SEQUENCE</scope>
    <source>
        <strain evidence="1">SsimulansLFYP27</strain>
    </source>
</reference>
<gene>
    <name evidence="1" type="ORF">SSLFYP27_01818</name>
</gene>
<sequence>MRKADEHIMKTRYLLIFTLILTVVLASCSNKEDERQKKTTKEGEMKVGEMMQEDKERVWFVATDTKTPTLEKASIINRYIITKNGKMKIYVANTPPKPNLDRMLEMNQKELIKEIKKQDRWYFDSKAAELYARTDADIDNAKDIIRVGIEDYNESRDSHGGSDYALLEYKQKGQSPEESLKKLEKYKHELDTVKYEPPKAQKVDLHTIGSGVLELSTARNYNFPKGVGSADHVDDTKKTIQFTNTYQPKEIKGKRLAGLNNFYENTEEDEGTSPYIVTIVDDKIKKVALDKGGDPAIKDNQKFKHEKGS</sequence>
<evidence type="ECO:0008006" key="2">
    <source>
        <dbReference type="Google" id="ProtNLM"/>
    </source>
</evidence>
<name>A0A6N3DL85_STASI</name>
<dbReference type="EMBL" id="CACRUO010000039">
    <property type="protein sequence ID" value="VYU26523.1"/>
    <property type="molecule type" value="Genomic_DNA"/>
</dbReference>
<protein>
    <recommendedName>
        <fullName evidence="2">Lipoprotein</fullName>
    </recommendedName>
</protein>
<accession>A0A6N3DL85</accession>
<evidence type="ECO:0000313" key="1">
    <source>
        <dbReference type="EMBL" id="VYU26523.1"/>
    </source>
</evidence>
<organism evidence="1">
    <name type="scientific">Staphylococcus simulans</name>
    <dbReference type="NCBI Taxonomy" id="1286"/>
    <lineage>
        <taxon>Bacteria</taxon>
        <taxon>Bacillati</taxon>
        <taxon>Bacillota</taxon>
        <taxon>Bacilli</taxon>
        <taxon>Bacillales</taxon>
        <taxon>Staphylococcaceae</taxon>
        <taxon>Staphylococcus</taxon>
    </lineage>
</organism>
<proteinExistence type="predicted"/>
<dbReference type="PROSITE" id="PS51257">
    <property type="entry name" value="PROKAR_LIPOPROTEIN"/>
    <property type="match status" value="1"/>
</dbReference>
<dbReference type="AlphaFoldDB" id="A0A6N3DL85"/>
<dbReference type="RefSeq" id="WP_156666837.1">
    <property type="nucleotide sequence ID" value="NZ_CACRUO010000039.1"/>
</dbReference>